<dbReference type="Pfam" id="PF21645">
    <property type="entry name" value="FakA-like_M"/>
    <property type="match status" value="1"/>
</dbReference>
<name>A0A3P3XKE7_9SPIR</name>
<dbReference type="GO" id="GO:0004371">
    <property type="term" value="F:glycerone kinase activity"/>
    <property type="evidence" value="ECO:0007669"/>
    <property type="project" value="InterPro"/>
</dbReference>
<reference evidence="4" key="1">
    <citation type="submission" date="2017-02" db="EMBL/GenBank/DDBJ databases">
        <authorList>
            <person name="Regsiter A."/>
            <person name="William W."/>
        </authorList>
    </citation>
    <scope>NUCLEOTIDE SEQUENCE</scope>
    <source>
        <strain evidence="4">Bib</strain>
    </source>
</reference>
<dbReference type="GO" id="GO:0008289">
    <property type="term" value="F:lipid binding"/>
    <property type="evidence" value="ECO:0007669"/>
    <property type="project" value="UniProtKB-KW"/>
</dbReference>
<dbReference type="SMART" id="SM01120">
    <property type="entry name" value="Dak2"/>
    <property type="match status" value="1"/>
</dbReference>
<dbReference type="InterPro" id="IPR048394">
    <property type="entry name" value="FakA-like_M"/>
</dbReference>
<dbReference type="InterPro" id="IPR003797">
    <property type="entry name" value="DegV"/>
</dbReference>
<dbReference type="PANTHER" id="PTHR33434">
    <property type="entry name" value="DEGV DOMAIN-CONTAINING PROTEIN DR_1986-RELATED"/>
    <property type="match status" value="1"/>
</dbReference>
<dbReference type="InterPro" id="IPR033470">
    <property type="entry name" value="FakA-like_C"/>
</dbReference>
<dbReference type="InterPro" id="IPR043168">
    <property type="entry name" value="DegV_C"/>
</dbReference>
<dbReference type="PROSITE" id="PS51480">
    <property type="entry name" value="DHAL"/>
    <property type="match status" value="1"/>
</dbReference>
<evidence type="ECO:0000256" key="1">
    <source>
        <dbReference type="ARBA" id="ARBA00023121"/>
    </source>
</evidence>
<dbReference type="NCBIfam" id="TIGR00762">
    <property type="entry name" value="DegV"/>
    <property type="match status" value="1"/>
</dbReference>
<evidence type="ECO:0000259" key="3">
    <source>
        <dbReference type="PROSITE" id="PS51480"/>
    </source>
</evidence>
<keyword evidence="1" id="KW-0446">Lipid-binding</keyword>
<dbReference type="Pfam" id="PF02734">
    <property type="entry name" value="Dak2"/>
    <property type="match status" value="1"/>
</dbReference>
<dbReference type="Gene3D" id="3.40.50.10170">
    <property type="match status" value="1"/>
</dbReference>
<dbReference type="EMBL" id="FWDM01000029">
    <property type="protein sequence ID" value="SLM14695.1"/>
    <property type="molecule type" value="Genomic_DNA"/>
</dbReference>
<feature type="domain" description="DhaL" evidence="3">
    <location>
        <begin position="49"/>
        <end position="241"/>
    </location>
</feature>
<dbReference type="GO" id="GO:0006071">
    <property type="term" value="P:glycerol metabolic process"/>
    <property type="evidence" value="ECO:0007669"/>
    <property type="project" value="InterPro"/>
</dbReference>
<dbReference type="Gene3D" id="3.30.1180.10">
    <property type="match status" value="1"/>
</dbReference>
<protein>
    <submittedName>
        <fullName evidence="4">Putative DegV family protein</fullName>
    </submittedName>
</protein>
<dbReference type="AlphaFoldDB" id="A0A3P3XKE7"/>
<dbReference type="PROSITE" id="PS51482">
    <property type="entry name" value="DEGV"/>
    <property type="match status" value="1"/>
</dbReference>
<dbReference type="PANTHER" id="PTHR33434:SF2">
    <property type="entry name" value="FATTY ACID-BINDING PROTEIN TM_1468"/>
    <property type="match status" value="1"/>
</dbReference>
<feature type="region of interest" description="Disordered" evidence="2">
    <location>
        <begin position="490"/>
        <end position="523"/>
    </location>
</feature>
<accession>A0A3P3XKE7</accession>
<gene>
    <name evidence="4" type="ORF">SPIROBIBN47_350031</name>
</gene>
<proteinExistence type="predicted"/>
<sequence>MRKLGRRSHARSTIASNEKQAGALICPALPFDIECNIVNLMKISYLDGPRLSRALTAGSQTLIQNSASLDAINVFPVPDGDTGTNMASTVRAITSSLAAFRPKNAGSVLKRAAQSALAGARGNSGAILAQFFSALAEELQHDARIGAKRLANAAVSAAEKTRRALSIPKEGTILTVLHDWAHAMHEKAQQSDDILHVFIAAYESAKASLARTRNMLPEMKRAGVVDAGAKGFVHMLEGIVQLIRSGSLKEAARADKSLQASTGAMLDFQAPNDVDVLLASSDSQFRYCTEALVHGEGLDLDAIRTQLSQYGDSVVVAGTESLAKIHVHTDAPYQVFDFLDSQGLVDSHKVDDMELQKLLAHRAQLAGQNQRAAATEKPQTCAIVTDTGCDLPEAFLFEHGVIKVPALITIDGKTRPDGPALDIRAMHRLMREHPDFSMSTSQPTDAAFSRAFAIAAGHSNEILYIGLTAALSGTFQAGVRAATSLFRGSAAPAGQTGQDGRTERAGHTEQTGQTERSPQTPPHFVAFDSRTVTAAQGILTSRAVEMAEHGLSAGEIARALETLRDRMVFFVAVRNLSSLIRSGRLHGVKSVILRKFGLRPLLTTNKEGKAETAGIYAGEKNTVSALLSRIKKAFSAGSRAELHISHVDAPEEAQKLADLCAAYLHPESKIVISEMGPVLASLAWLGAISVAGLPESVPKLV</sequence>
<dbReference type="Pfam" id="PF02645">
    <property type="entry name" value="DegV"/>
    <property type="match status" value="1"/>
</dbReference>
<dbReference type="SMART" id="SM01121">
    <property type="entry name" value="Dak1_2"/>
    <property type="match status" value="1"/>
</dbReference>
<dbReference type="InterPro" id="IPR004007">
    <property type="entry name" value="DhaL_dom"/>
</dbReference>
<dbReference type="SUPFAM" id="SSF82549">
    <property type="entry name" value="DAK1/DegV-like"/>
    <property type="match status" value="1"/>
</dbReference>
<dbReference type="InterPro" id="IPR050270">
    <property type="entry name" value="DegV_domain_contain"/>
</dbReference>
<dbReference type="InterPro" id="IPR036117">
    <property type="entry name" value="DhaL_dom_sf"/>
</dbReference>
<dbReference type="Gene3D" id="1.25.40.340">
    <property type="match status" value="1"/>
</dbReference>
<evidence type="ECO:0000313" key="4">
    <source>
        <dbReference type="EMBL" id="SLM14695.1"/>
    </source>
</evidence>
<feature type="compositionally biased region" description="Polar residues" evidence="2">
    <location>
        <begin position="508"/>
        <end position="518"/>
    </location>
</feature>
<evidence type="ECO:0000256" key="2">
    <source>
        <dbReference type="SAM" id="MobiDB-lite"/>
    </source>
</evidence>
<organism evidence="4">
    <name type="scientific">uncultured spirochete</name>
    <dbReference type="NCBI Taxonomy" id="156406"/>
    <lineage>
        <taxon>Bacteria</taxon>
        <taxon>Pseudomonadati</taxon>
        <taxon>Spirochaetota</taxon>
        <taxon>Spirochaetia</taxon>
        <taxon>Spirochaetales</taxon>
        <taxon>environmental samples</taxon>
    </lineage>
</organism>
<dbReference type="SUPFAM" id="SSF101473">
    <property type="entry name" value="DhaL-like"/>
    <property type="match status" value="1"/>
</dbReference>